<dbReference type="Pfam" id="PF11905">
    <property type="entry name" value="DUF3425"/>
    <property type="match status" value="1"/>
</dbReference>
<evidence type="ECO:0000313" key="2">
    <source>
        <dbReference type="EMBL" id="KAE8383807.1"/>
    </source>
</evidence>
<proteinExistence type="predicted"/>
<feature type="compositionally biased region" description="Basic residues" evidence="1">
    <location>
        <begin position="36"/>
        <end position="53"/>
    </location>
</feature>
<feature type="compositionally biased region" description="Basic and acidic residues" evidence="1">
    <location>
        <begin position="19"/>
        <end position="35"/>
    </location>
</feature>
<reference evidence="2 3" key="1">
    <citation type="submission" date="2019-04" db="EMBL/GenBank/DDBJ databases">
        <title>Friends and foes A comparative genomics studyof 23 Aspergillus species from section Flavi.</title>
        <authorList>
            <consortium name="DOE Joint Genome Institute"/>
            <person name="Kjaerbolling I."/>
            <person name="Vesth T."/>
            <person name="Frisvad J.C."/>
            <person name="Nybo J.L."/>
            <person name="Theobald S."/>
            <person name="Kildgaard S."/>
            <person name="Isbrandt T."/>
            <person name="Kuo A."/>
            <person name="Sato A."/>
            <person name="Lyhne E.K."/>
            <person name="Kogle M.E."/>
            <person name="Wiebenga A."/>
            <person name="Kun R.S."/>
            <person name="Lubbers R.J."/>
            <person name="Makela M.R."/>
            <person name="Barry K."/>
            <person name="Chovatia M."/>
            <person name="Clum A."/>
            <person name="Daum C."/>
            <person name="Haridas S."/>
            <person name="He G."/>
            <person name="LaButti K."/>
            <person name="Lipzen A."/>
            <person name="Mondo S."/>
            <person name="Riley R."/>
            <person name="Salamov A."/>
            <person name="Simmons B.A."/>
            <person name="Magnuson J.K."/>
            <person name="Henrissat B."/>
            <person name="Mortensen U.H."/>
            <person name="Larsen T.O."/>
            <person name="Devries R.P."/>
            <person name="Grigoriev I.V."/>
            <person name="Machida M."/>
            <person name="Baker S.E."/>
            <person name="Andersen M.R."/>
        </authorList>
    </citation>
    <scope>NUCLEOTIDE SEQUENCE [LARGE SCALE GENOMIC DNA]</scope>
    <source>
        <strain evidence="2 3">IBT 29228</strain>
    </source>
</reference>
<dbReference type="PANTHER" id="PTHR38116:SF1">
    <property type="entry name" value="BZIP DOMAIN-CONTAINING PROTEIN"/>
    <property type="match status" value="1"/>
</dbReference>
<dbReference type="Proteomes" id="UP000326198">
    <property type="component" value="Unassembled WGS sequence"/>
</dbReference>
<dbReference type="PANTHER" id="PTHR38116">
    <property type="entry name" value="CHROMOSOME 7, WHOLE GENOME SHOTGUN SEQUENCE"/>
    <property type="match status" value="1"/>
</dbReference>
<evidence type="ECO:0000313" key="3">
    <source>
        <dbReference type="Proteomes" id="UP000326198"/>
    </source>
</evidence>
<dbReference type="InterPro" id="IPR021833">
    <property type="entry name" value="DUF3425"/>
</dbReference>
<dbReference type="AlphaFoldDB" id="A0A5N7BQP1"/>
<gene>
    <name evidence="2" type="ORF">BDV26DRAFT_250832</name>
</gene>
<organism evidence="2 3">
    <name type="scientific">Aspergillus bertholletiae</name>
    <dbReference type="NCBI Taxonomy" id="1226010"/>
    <lineage>
        <taxon>Eukaryota</taxon>
        <taxon>Fungi</taxon>
        <taxon>Dikarya</taxon>
        <taxon>Ascomycota</taxon>
        <taxon>Pezizomycotina</taxon>
        <taxon>Eurotiomycetes</taxon>
        <taxon>Eurotiomycetidae</taxon>
        <taxon>Eurotiales</taxon>
        <taxon>Aspergillaceae</taxon>
        <taxon>Aspergillus</taxon>
        <taxon>Aspergillus subgen. Circumdati</taxon>
    </lineage>
</organism>
<accession>A0A5N7BQP1</accession>
<dbReference type="EMBL" id="ML736153">
    <property type="protein sequence ID" value="KAE8383807.1"/>
    <property type="molecule type" value="Genomic_DNA"/>
</dbReference>
<keyword evidence="3" id="KW-1185">Reference proteome</keyword>
<dbReference type="OrthoDB" id="125347at2759"/>
<name>A0A5N7BQP1_9EURO</name>
<feature type="region of interest" description="Disordered" evidence="1">
    <location>
        <begin position="1"/>
        <end position="63"/>
    </location>
</feature>
<feature type="compositionally biased region" description="Polar residues" evidence="1">
    <location>
        <begin position="1"/>
        <end position="10"/>
    </location>
</feature>
<evidence type="ECO:0000256" key="1">
    <source>
        <dbReference type="SAM" id="MobiDB-lite"/>
    </source>
</evidence>
<sequence>MPSNMASVSQLKPPMSKRSPVERVGRGARTVDEKRQRKKLQNRLNQRARRIRLREKNPDDGTTPLRPFQVYRWRLEDDTRAIRSKLLGEDLGSDSSVEPISDSYGVHMASRRSFDARLSLPADHLLHLIHYNVFRGVHHTKYAMAGSSAFVIPGVEQDEVRPGHIWFLGTSMFFATGPNLPESMVPTPLQMDTVHATWINFIPIPKMRDNLIAKESHYDHAEFVGDLLGESVAGHMFGSLWSTKPPIASKLSLTEGDDDDVTASRQGLILWGEAYRVESWEATPGFIRKWAWAMEGCEELIASSNRWRRIRGEDPIRVSVCE</sequence>
<protein>
    <submittedName>
        <fullName evidence="2">Uncharacterized protein</fullName>
    </submittedName>
</protein>